<feature type="signal peptide" evidence="1">
    <location>
        <begin position="1"/>
        <end position="20"/>
    </location>
</feature>
<name>A0A1M4N1K8_9RHOB</name>
<organism evidence="2 3">
    <name type="scientific">Donghicola eburneus</name>
    <dbReference type="NCBI Taxonomy" id="393278"/>
    <lineage>
        <taxon>Bacteria</taxon>
        <taxon>Pseudomonadati</taxon>
        <taxon>Pseudomonadota</taxon>
        <taxon>Alphaproteobacteria</taxon>
        <taxon>Rhodobacterales</taxon>
        <taxon>Roseobacteraceae</taxon>
        <taxon>Donghicola</taxon>
    </lineage>
</organism>
<reference evidence="3" key="1">
    <citation type="submission" date="2016-09" db="EMBL/GenBank/DDBJ databases">
        <authorList>
            <person name="Wibberg D."/>
        </authorList>
    </citation>
    <scope>NUCLEOTIDE SEQUENCE [LARGE SCALE GENOMIC DNA]</scope>
</reference>
<evidence type="ECO:0000313" key="3">
    <source>
        <dbReference type="Proteomes" id="UP000184085"/>
    </source>
</evidence>
<dbReference type="Proteomes" id="UP000184085">
    <property type="component" value="Unassembled WGS sequence"/>
</dbReference>
<keyword evidence="3" id="KW-1185">Reference proteome</keyword>
<feature type="chain" id="PRO_5009906733" evidence="1">
    <location>
        <begin position="21"/>
        <end position="102"/>
    </location>
</feature>
<evidence type="ECO:0000256" key="1">
    <source>
        <dbReference type="SAM" id="SignalP"/>
    </source>
</evidence>
<proteinExistence type="predicted"/>
<dbReference type="EMBL" id="FMJB01000057">
    <property type="protein sequence ID" value="SCM68701.1"/>
    <property type="molecule type" value="Genomic_DNA"/>
</dbReference>
<keyword evidence="1" id="KW-0732">Signal</keyword>
<gene>
    <name evidence="2" type="ORF">KARMA_2926</name>
</gene>
<dbReference type="PROSITE" id="PS51257">
    <property type="entry name" value="PROKAR_LIPOPROTEIN"/>
    <property type="match status" value="1"/>
</dbReference>
<sequence length="102" mass="11095">MVLKTWRFAPLLFVALGACATAPKTTEEGYITELPEEVVALAAPYQNLNAVRLDPADGCYWYLHRNPVEDTFLPLRTAGGNPICTRLATEAEIAAANTGETQ</sequence>
<dbReference type="AlphaFoldDB" id="A0A1M4N1K8"/>
<evidence type="ECO:0000313" key="2">
    <source>
        <dbReference type="EMBL" id="SCM68701.1"/>
    </source>
</evidence>
<accession>A0A1M4N1K8</accession>
<protein>
    <submittedName>
        <fullName evidence="2">Putative secreted protein</fullName>
    </submittedName>
</protein>
<dbReference type="RefSeq" id="WP_072707505.1">
    <property type="nucleotide sequence ID" value="NZ_FMJB01000057.1"/>
</dbReference>